<evidence type="ECO:0000313" key="1">
    <source>
        <dbReference type="EMBL" id="GHO51241.1"/>
    </source>
</evidence>
<dbReference type="AlphaFoldDB" id="A0A8J3IC24"/>
<reference evidence="1" key="1">
    <citation type="submission" date="2020-10" db="EMBL/GenBank/DDBJ databases">
        <title>Taxonomic study of unclassified bacteria belonging to the class Ktedonobacteria.</title>
        <authorList>
            <person name="Yabe S."/>
            <person name="Wang C.M."/>
            <person name="Zheng Y."/>
            <person name="Sakai Y."/>
            <person name="Cavaletti L."/>
            <person name="Monciardini P."/>
            <person name="Donadio S."/>
        </authorList>
    </citation>
    <scope>NUCLEOTIDE SEQUENCE</scope>
    <source>
        <strain evidence="1">SOSP1-1</strain>
    </source>
</reference>
<name>A0A8J3IC24_9CHLR</name>
<comment type="caution">
    <text evidence="1">The sequence shown here is derived from an EMBL/GenBank/DDBJ whole genome shotgun (WGS) entry which is preliminary data.</text>
</comment>
<dbReference type="Proteomes" id="UP000612362">
    <property type="component" value="Unassembled WGS sequence"/>
</dbReference>
<sequence>MKRPDTNLPGIYSRYEHPDEDAYGSWVNTDAIFIYQDESQHIAYNFLFEEEDNYSRSYVFEEGFVYLEMAGRELHFEKRQRYEWAGGGGMGYDVSGSRSSTYRPRQVMQVFHMFDEAEIASSSLAERIIYEEETKMALLDKNNDFLYERVQNGRPLWYQSAEGLEMTIINTREELHKYWQDRVKNYARAKLAQGMSPDEIAARCDLTVESIQALQDQKTERSAKKKK</sequence>
<proteinExistence type="predicted"/>
<dbReference type="EMBL" id="BNJF01000011">
    <property type="protein sequence ID" value="GHO51241.1"/>
    <property type="molecule type" value="Genomic_DNA"/>
</dbReference>
<protein>
    <submittedName>
        <fullName evidence="1">Uncharacterized protein</fullName>
    </submittedName>
</protein>
<gene>
    <name evidence="1" type="ORF">KSX_94040</name>
</gene>
<keyword evidence="2" id="KW-1185">Reference proteome</keyword>
<accession>A0A8J3IC24</accession>
<evidence type="ECO:0000313" key="2">
    <source>
        <dbReference type="Proteomes" id="UP000612362"/>
    </source>
</evidence>
<organism evidence="1 2">
    <name type="scientific">Ktedonospora formicarum</name>
    <dbReference type="NCBI Taxonomy" id="2778364"/>
    <lineage>
        <taxon>Bacteria</taxon>
        <taxon>Bacillati</taxon>
        <taxon>Chloroflexota</taxon>
        <taxon>Ktedonobacteria</taxon>
        <taxon>Ktedonobacterales</taxon>
        <taxon>Ktedonobacteraceae</taxon>
        <taxon>Ktedonospora</taxon>
    </lineage>
</organism>